<reference evidence="2" key="1">
    <citation type="submission" date="2020-05" db="EMBL/GenBank/DDBJ databases">
        <authorList>
            <person name="Chiriac C."/>
            <person name="Salcher M."/>
            <person name="Ghai R."/>
            <person name="Kavagutti S V."/>
        </authorList>
    </citation>
    <scope>NUCLEOTIDE SEQUENCE</scope>
</reference>
<accession>A0A6J7JP83</accession>
<feature type="compositionally biased region" description="Basic and acidic residues" evidence="1">
    <location>
        <begin position="90"/>
        <end position="105"/>
    </location>
</feature>
<name>A0A6J7JP83_9ZZZZ</name>
<organism evidence="2">
    <name type="scientific">freshwater metagenome</name>
    <dbReference type="NCBI Taxonomy" id="449393"/>
    <lineage>
        <taxon>unclassified sequences</taxon>
        <taxon>metagenomes</taxon>
        <taxon>ecological metagenomes</taxon>
    </lineage>
</organism>
<sequence>MAVPLARGDGRAADQRFRALSAFTRQRLPYGEHHIGATTAIEHRGHATDNGATRVVQGPLQLGGGTFLNQVAHHIAISTEREVHMAVDESGKQGHARRLADDRPFGHPTPGNDRRDLITLDEEVVLRHQLARRQHEALGLQHPHTCLLHGHCSPEELVA</sequence>
<feature type="region of interest" description="Disordered" evidence="1">
    <location>
        <begin position="90"/>
        <end position="113"/>
    </location>
</feature>
<evidence type="ECO:0000256" key="1">
    <source>
        <dbReference type="SAM" id="MobiDB-lite"/>
    </source>
</evidence>
<protein>
    <submittedName>
        <fullName evidence="2">Unannotated protein</fullName>
    </submittedName>
</protein>
<gene>
    <name evidence="2" type="ORF">UFOPK3773_01025</name>
</gene>
<dbReference type="EMBL" id="CAFBNF010000103">
    <property type="protein sequence ID" value="CAB4944124.1"/>
    <property type="molecule type" value="Genomic_DNA"/>
</dbReference>
<evidence type="ECO:0000313" key="2">
    <source>
        <dbReference type="EMBL" id="CAB4944124.1"/>
    </source>
</evidence>
<proteinExistence type="predicted"/>
<dbReference type="AlphaFoldDB" id="A0A6J7JP83"/>